<feature type="modified residue" description="4-aspartylphosphate" evidence="2">
    <location>
        <position position="67"/>
    </location>
</feature>
<dbReference type="GO" id="GO:0000160">
    <property type="term" value="P:phosphorelay signal transduction system"/>
    <property type="evidence" value="ECO:0007669"/>
    <property type="project" value="InterPro"/>
</dbReference>
<feature type="domain" description="Response regulatory" evidence="3">
    <location>
        <begin position="18"/>
        <end position="132"/>
    </location>
</feature>
<evidence type="ECO:0000259" key="3">
    <source>
        <dbReference type="PROSITE" id="PS50110"/>
    </source>
</evidence>
<dbReference type="PROSITE" id="PS50110">
    <property type="entry name" value="RESPONSE_REGULATORY"/>
    <property type="match status" value="1"/>
</dbReference>
<dbReference type="EMBL" id="WISP01000105">
    <property type="protein sequence ID" value="MQW04903.1"/>
    <property type="molecule type" value="Genomic_DNA"/>
</dbReference>
<sequence>MLFPSAPERRQLESPARIVAVVDDDPSMRRSVERLLKVNGFVAEGHSSAEAFLNSADVSQIGCVVLDIHLGGMSGIALWHRLKDTGTDLSIIFITAVEDEALEREALKAGCVAYLHKPFPADLLIGAVNRALEGPPGN</sequence>
<protein>
    <submittedName>
        <fullName evidence="4">Response regulator</fullName>
    </submittedName>
</protein>
<comment type="caution">
    <text evidence="4">The sequence shown here is derived from an EMBL/GenBank/DDBJ whole genome shotgun (WGS) entry which is preliminary data.</text>
</comment>
<dbReference type="Gene3D" id="3.40.50.2300">
    <property type="match status" value="1"/>
</dbReference>
<accession>A0A6A7ZPK5</accession>
<dbReference type="AlphaFoldDB" id="A0A6A7ZPK5"/>
<reference evidence="4" key="1">
    <citation type="journal article" date="2013" name="Genome Biol.">
        <title>Comparative genomics of the core and accessory genomes of 48 Sinorhizobium strains comprising five genospecies.</title>
        <authorList>
            <person name="Sugawara M."/>
            <person name="Epstein B."/>
            <person name="Badgley B.D."/>
            <person name="Unno T."/>
            <person name="Xu L."/>
            <person name="Reese J."/>
            <person name="Gyaneshwar P."/>
            <person name="Denny R."/>
            <person name="Mudge J."/>
            <person name="Bharti A.K."/>
            <person name="Farmer A.D."/>
            <person name="May G.D."/>
            <person name="Woodward J.E."/>
            <person name="Medigue C."/>
            <person name="Vallenet D."/>
            <person name="Lajus A."/>
            <person name="Rouy Z."/>
            <person name="Martinez-Vaz B."/>
            <person name="Tiffin P."/>
            <person name="Young N.D."/>
            <person name="Sadowsky M.J."/>
        </authorList>
    </citation>
    <scope>NUCLEOTIDE SEQUENCE</scope>
    <source>
        <strain evidence="4">M30</strain>
    </source>
</reference>
<dbReference type="InterPro" id="IPR011006">
    <property type="entry name" value="CheY-like_superfamily"/>
</dbReference>
<dbReference type="SMART" id="SM00448">
    <property type="entry name" value="REC"/>
    <property type="match status" value="1"/>
</dbReference>
<dbReference type="PANTHER" id="PTHR44591">
    <property type="entry name" value="STRESS RESPONSE REGULATOR PROTEIN 1"/>
    <property type="match status" value="1"/>
</dbReference>
<proteinExistence type="predicted"/>
<dbReference type="PANTHER" id="PTHR44591:SF21">
    <property type="entry name" value="TWO-COMPONENT RESPONSE REGULATOR"/>
    <property type="match status" value="1"/>
</dbReference>
<evidence type="ECO:0000256" key="2">
    <source>
        <dbReference type="PROSITE-ProRule" id="PRU00169"/>
    </source>
</evidence>
<dbReference type="RefSeq" id="WP_027988818.1">
    <property type="nucleotide sequence ID" value="NZ_CP019585.1"/>
</dbReference>
<name>A0A6A7ZPK5_RHIML</name>
<dbReference type="InterPro" id="IPR050595">
    <property type="entry name" value="Bact_response_regulator"/>
</dbReference>
<evidence type="ECO:0000313" key="4">
    <source>
        <dbReference type="EMBL" id="MQW04903.1"/>
    </source>
</evidence>
<keyword evidence="1 2" id="KW-0597">Phosphoprotein</keyword>
<evidence type="ECO:0000256" key="1">
    <source>
        <dbReference type="ARBA" id="ARBA00022553"/>
    </source>
</evidence>
<dbReference type="SUPFAM" id="SSF52172">
    <property type="entry name" value="CheY-like"/>
    <property type="match status" value="1"/>
</dbReference>
<gene>
    <name evidence="4" type="ORF">GHK45_14300</name>
</gene>
<organism evidence="4">
    <name type="scientific">Rhizobium meliloti</name>
    <name type="common">Ensifer meliloti</name>
    <name type="synonym">Sinorhizobium meliloti</name>
    <dbReference type="NCBI Taxonomy" id="382"/>
    <lineage>
        <taxon>Bacteria</taxon>
        <taxon>Pseudomonadati</taxon>
        <taxon>Pseudomonadota</taxon>
        <taxon>Alphaproteobacteria</taxon>
        <taxon>Hyphomicrobiales</taxon>
        <taxon>Rhizobiaceae</taxon>
        <taxon>Sinorhizobium/Ensifer group</taxon>
        <taxon>Sinorhizobium</taxon>
    </lineage>
</organism>
<dbReference type="InterPro" id="IPR001789">
    <property type="entry name" value="Sig_transdc_resp-reg_receiver"/>
</dbReference>
<dbReference type="Pfam" id="PF00072">
    <property type="entry name" value="Response_reg"/>
    <property type="match status" value="1"/>
</dbReference>